<dbReference type="Pfam" id="PF02156">
    <property type="entry name" value="Glyco_hydro_26"/>
    <property type="match status" value="1"/>
</dbReference>
<evidence type="ECO:0000313" key="8">
    <source>
        <dbReference type="Proteomes" id="UP000824201"/>
    </source>
</evidence>
<dbReference type="SUPFAM" id="SSF49785">
    <property type="entry name" value="Galactose-binding domain-like"/>
    <property type="match status" value="2"/>
</dbReference>
<dbReference type="InterPro" id="IPR000805">
    <property type="entry name" value="Glyco_hydro_26"/>
</dbReference>
<name>A0A9D1JD12_9FIRM</name>
<dbReference type="InterPro" id="IPR008979">
    <property type="entry name" value="Galactose-bd-like_sf"/>
</dbReference>
<evidence type="ECO:0000256" key="3">
    <source>
        <dbReference type="ARBA" id="ARBA00023295"/>
    </source>
</evidence>
<dbReference type="AlphaFoldDB" id="A0A9D1JD12"/>
<comment type="similarity">
    <text evidence="1 4">Belongs to the glycosyl hydrolase 26 family.</text>
</comment>
<evidence type="ECO:0000313" key="7">
    <source>
        <dbReference type="EMBL" id="HIR88320.1"/>
    </source>
</evidence>
<dbReference type="InterPro" id="IPR005087">
    <property type="entry name" value="CBM11"/>
</dbReference>
<reference evidence="7" key="1">
    <citation type="submission" date="2020-10" db="EMBL/GenBank/DDBJ databases">
        <authorList>
            <person name="Gilroy R."/>
        </authorList>
    </citation>
    <scope>NUCLEOTIDE SEQUENCE</scope>
    <source>
        <strain evidence="7">ChiW13-3771</strain>
    </source>
</reference>
<gene>
    <name evidence="7" type="ORF">IAC96_05150</name>
</gene>
<dbReference type="PANTHER" id="PTHR40079">
    <property type="entry name" value="MANNAN ENDO-1,4-BETA-MANNOSIDASE E-RELATED"/>
    <property type="match status" value="1"/>
</dbReference>
<protein>
    <submittedName>
        <fullName evidence="7">CIA30 family protein</fullName>
    </submittedName>
</protein>
<dbReference type="PROSITE" id="PS51764">
    <property type="entry name" value="GH26"/>
    <property type="match status" value="1"/>
</dbReference>
<dbReference type="SUPFAM" id="SSF51445">
    <property type="entry name" value="(Trans)glycosidases"/>
    <property type="match status" value="1"/>
</dbReference>
<dbReference type="Gene3D" id="2.60.120.260">
    <property type="entry name" value="Galactose-binding domain-like"/>
    <property type="match status" value="1"/>
</dbReference>
<keyword evidence="3 4" id="KW-0326">Glycosidase</keyword>
<keyword evidence="2 4" id="KW-0378">Hydrolase</keyword>
<dbReference type="Proteomes" id="UP000824201">
    <property type="component" value="Unassembled WGS sequence"/>
</dbReference>
<sequence>MKKKKQWKQIAACALAATLTVSAFPASVMAASEQTNAQQQAEVIEQWDFDDAQTGLDGWENGGSYAYDGEVSIAYDSETVGSGALKLSVAYDSEISWSEVKVQNSNAKLAGATSLSCDFYYNPAAMTTGSFNMKAFANEAFDVYKAVTMEGESLENGYCKGSITLQFDPTTQEVGTLLLGVIGSMTDYTGDILLDNITLYAEEVEDIYVDVTEQVGQASKTEGLTYSDTVSLVDENADVSTAGLMAYLQAVGKTDYVLYGHQNDTHHKGGSSYEGSTNSDTKDITGSIAAICGIDTLSFTGAELSLPDGQTDSVDEAAAISIEAAQQGGIITLSAHMPNFAQVAEKPRTANGGYDYSGYSPGVTTGDVMSRILPGGDLNEVYNGYLDLIAKYAHILAEQNIPVLFRPLHENNGSWFWWGAAFCDEEGYKNVYRYTVQYLRDVKDVHNFLYIYSPNGPFDSIEQYESRYPGDEYIDIIAFDMYHDNPTETDGWMNSFQETVELVQSVAQKHGKLATVSETGMRVQTSLGDGNNYGGIAPSGNKRLEWFSEVNQIVSESDMPYYMVWANFDAKSNFFAPYMVSATRGHEMVNEFIKFYNEKSSVFADGVTFYEAMPDVTVNSQQTSGYIMAPTSNSRVLEATTLLANVKHADPSKKVEFVLYNKEKTKKITIEAAPYAGEDAILNAIETVYTAELTAQQLEEMGATIGTMDLVYDGTILNTIAAMYNIAEQEKDPTVVDDFESYFGEQALLLNEWATNTGTGCSLNPTLSTEYKNSGEYGLEFQYHISTEKVSEGWAGMTRSMEVDWSKFNALQLWIRPDGNGQKLVIQLTSNGEDFEVFLNEFASTTEAKLVTIPFSALKGKSNGTFDPANITRAGIWCNTIPAEGTTGAWTVDSVMYFDDMKAVQTDVTEITYEDTTPVQKPLSISYRTHVQNDGWQEFVADGMMSGTKGKSLRLEGIEIRLDNNAIGGGVEYRTHVQNDGWQDYVADGAMSGTTNRNLRLEAIQIRLTGAIAEKYDIYYRTHIQDKGWLGWAVNDGKSGSAGLSKRLEAIEIRLVEKGAAAPGSTENAYLTNEKVANPTIRYRTHVQNDGWQDYVTGGITSGTTGRNLRLEAIEIQVDGDGLSGNVEYRTHVQNDGWQDYVANGAMAGTKGRSLRLEAIQIRLTGELAQKYHVEYRTHVQNEGWQNWVRDDAMSGTTGKNLRLEAIEIRLVKR</sequence>
<dbReference type="GO" id="GO:0016985">
    <property type="term" value="F:mannan endo-1,4-beta-mannosidase activity"/>
    <property type="evidence" value="ECO:0007669"/>
    <property type="project" value="InterPro"/>
</dbReference>
<dbReference type="Pfam" id="PF07538">
    <property type="entry name" value="ChW"/>
    <property type="match status" value="6"/>
</dbReference>
<evidence type="ECO:0000256" key="1">
    <source>
        <dbReference type="ARBA" id="ARBA00007754"/>
    </source>
</evidence>
<dbReference type="InterPro" id="IPR017853">
    <property type="entry name" value="GH"/>
</dbReference>
<dbReference type="GO" id="GO:0006080">
    <property type="term" value="P:substituted mannan metabolic process"/>
    <property type="evidence" value="ECO:0007669"/>
    <property type="project" value="InterPro"/>
</dbReference>
<dbReference type="InterPro" id="IPR015295">
    <property type="entry name" value="CBM27"/>
</dbReference>
<dbReference type="SMART" id="SM00728">
    <property type="entry name" value="ChW"/>
    <property type="match status" value="6"/>
</dbReference>
<dbReference type="PRINTS" id="PR00739">
    <property type="entry name" value="GLHYDRLASE26"/>
</dbReference>
<dbReference type="EMBL" id="DVHN01000056">
    <property type="protein sequence ID" value="HIR88320.1"/>
    <property type="molecule type" value="Genomic_DNA"/>
</dbReference>
<feature type="active site" description="Nucleophile" evidence="4">
    <location>
        <position position="518"/>
    </location>
</feature>
<proteinExistence type="inferred from homology"/>
<feature type="signal peptide" evidence="5">
    <location>
        <begin position="1"/>
        <end position="30"/>
    </location>
</feature>
<feature type="domain" description="GH26" evidence="6">
    <location>
        <begin position="239"/>
        <end position="605"/>
    </location>
</feature>
<dbReference type="Gene3D" id="3.20.20.80">
    <property type="entry name" value="Glycosidases"/>
    <property type="match status" value="1"/>
</dbReference>
<dbReference type="GO" id="GO:0030245">
    <property type="term" value="P:cellulose catabolic process"/>
    <property type="evidence" value="ECO:0007669"/>
    <property type="project" value="InterPro"/>
</dbReference>
<keyword evidence="5" id="KW-0732">Signal</keyword>
<evidence type="ECO:0000259" key="6">
    <source>
        <dbReference type="PROSITE" id="PS51764"/>
    </source>
</evidence>
<evidence type="ECO:0000256" key="2">
    <source>
        <dbReference type="ARBA" id="ARBA00022801"/>
    </source>
</evidence>
<dbReference type="GO" id="GO:0008810">
    <property type="term" value="F:cellulase activity"/>
    <property type="evidence" value="ECO:0007669"/>
    <property type="project" value="InterPro"/>
</dbReference>
<evidence type="ECO:0000256" key="5">
    <source>
        <dbReference type="SAM" id="SignalP"/>
    </source>
</evidence>
<dbReference type="Pfam" id="PF03425">
    <property type="entry name" value="CBM_11"/>
    <property type="match status" value="1"/>
</dbReference>
<dbReference type="InterPro" id="IPR022790">
    <property type="entry name" value="GH26_dom"/>
</dbReference>
<feature type="chain" id="PRO_5038461663" evidence="5">
    <location>
        <begin position="31"/>
        <end position="1214"/>
    </location>
</feature>
<feature type="active site" description="Proton donor" evidence="4">
    <location>
        <position position="410"/>
    </location>
</feature>
<dbReference type="PANTHER" id="PTHR40079:SF4">
    <property type="entry name" value="GH26 DOMAIN-CONTAINING PROTEIN-RELATED"/>
    <property type="match status" value="1"/>
</dbReference>
<comment type="caution">
    <text evidence="7">The sequence shown here is derived from an EMBL/GenBank/DDBJ whole genome shotgun (WGS) entry which is preliminary data.</text>
</comment>
<reference evidence="7" key="2">
    <citation type="journal article" date="2021" name="PeerJ">
        <title>Extensive microbial diversity within the chicken gut microbiome revealed by metagenomics and culture.</title>
        <authorList>
            <person name="Gilroy R."/>
            <person name="Ravi A."/>
            <person name="Getino M."/>
            <person name="Pursley I."/>
            <person name="Horton D.L."/>
            <person name="Alikhan N.F."/>
            <person name="Baker D."/>
            <person name="Gharbi K."/>
            <person name="Hall N."/>
            <person name="Watson M."/>
            <person name="Adriaenssens E.M."/>
            <person name="Foster-Nyarko E."/>
            <person name="Jarju S."/>
            <person name="Secka A."/>
            <person name="Antonio M."/>
            <person name="Oren A."/>
            <person name="Chaudhuri R.R."/>
            <person name="La Ragione R."/>
            <person name="Hildebrand F."/>
            <person name="Pallen M.J."/>
        </authorList>
    </citation>
    <scope>NUCLEOTIDE SEQUENCE</scope>
    <source>
        <strain evidence="7">ChiW13-3771</strain>
    </source>
</reference>
<dbReference type="InterPro" id="IPR006637">
    <property type="entry name" value="ChW"/>
</dbReference>
<evidence type="ECO:0000256" key="4">
    <source>
        <dbReference type="PROSITE-ProRule" id="PRU01100"/>
    </source>
</evidence>
<dbReference type="Gene3D" id="2.60.120.430">
    <property type="entry name" value="Galactose-binding lectin"/>
    <property type="match status" value="1"/>
</dbReference>
<accession>A0A9D1JD12</accession>
<dbReference type="Pfam" id="PF09212">
    <property type="entry name" value="CBM27"/>
    <property type="match status" value="1"/>
</dbReference>
<organism evidence="7 8">
    <name type="scientific">Candidatus Fimimorpha faecalis</name>
    <dbReference type="NCBI Taxonomy" id="2840824"/>
    <lineage>
        <taxon>Bacteria</taxon>
        <taxon>Bacillati</taxon>
        <taxon>Bacillota</taxon>
        <taxon>Clostridia</taxon>
        <taxon>Eubacteriales</taxon>
        <taxon>Candidatus Fimimorpha</taxon>
    </lineage>
</organism>